<gene>
    <name evidence="2" type="ORF">X975_05719</name>
</gene>
<organism evidence="2 3">
    <name type="scientific">Stegodyphus mimosarum</name>
    <name type="common">African social velvet spider</name>
    <dbReference type="NCBI Taxonomy" id="407821"/>
    <lineage>
        <taxon>Eukaryota</taxon>
        <taxon>Metazoa</taxon>
        <taxon>Ecdysozoa</taxon>
        <taxon>Arthropoda</taxon>
        <taxon>Chelicerata</taxon>
        <taxon>Arachnida</taxon>
        <taxon>Araneae</taxon>
        <taxon>Araneomorphae</taxon>
        <taxon>Entelegynae</taxon>
        <taxon>Eresoidea</taxon>
        <taxon>Eresidae</taxon>
        <taxon>Stegodyphus</taxon>
    </lineage>
</organism>
<evidence type="ECO:0000313" key="2">
    <source>
        <dbReference type="EMBL" id="KFM77256.1"/>
    </source>
</evidence>
<feature type="non-terminal residue" evidence="2">
    <location>
        <position position="84"/>
    </location>
</feature>
<name>A0A087UIR7_STEMI</name>
<evidence type="ECO:0000256" key="1">
    <source>
        <dbReference type="SAM" id="MobiDB-lite"/>
    </source>
</evidence>
<feature type="compositionally biased region" description="Basic and acidic residues" evidence="1">
    <location>
        <begin position="16"/>
        <end position="42"/>
    </location>
</feature>
<sequence length="84" mass="9972">MHHYIPSNQSISMEWRKKIEEKVEKKSGESGEKWSGERKPHESQNSIVHRQSVDHCLLDWRGWTYCWISYPEVRPSMQLTTAVS</sequence>
<protein>
    <submittedName>
        <fullName evidence="2">Uncharacterized protein</fullName>
    </submittedName>
</protein>
<dbReference type="Proteomes" id="UP000054359">
    <property type="component" value="Unassembled WGS sequence"/>
</dbReference>
<accession>A0A087UIR7</accession>
<dbReference type="EMBL" id="KK119981">
    <property type="protein sequence ID" value="KFM77256.1"/>
    <property type="molecule type" value="Genomic_DNA"/>
</dbReference>
<keyword evidence="3" id="KW-1185">Reference proteome</keyword>
<evidence type="ECO:0000313" key="3">
    <source>
        <dbReference type="Proteomes" id="UP000054359"/>
    </source>
</evidence>
<dbReference type="AlphaFoldDB" id="A0A087UIR7"/>
<feature type="region of interest" description="Disordered" evidence="1">
    <location>
        <begin position="16"/>
        <end position="46"/>
    </location>
</feature>
<reference evidence="2 3" key="1">
    <citation type="submission" date="2013-11" db="EMBL/GenBank/DDBJ databases">
        <title>Genome sequencing of Stegodyphus mimosarum.</title>
        <authorList>
            <person name="Bechsgaard J."/>
        </authorList>
    </citation>
    <scope>NUCLEOTIDE SEQUENCE [LARGE SCALE GENOMIC DNA]</scope>
</reference>
<proteinExistence type="predicted"/>